<comment type="subcellular location">
    <subcellularLocation>
        <location evidence="2">Membrane</location>
        <topology evidence="2">Multi-pass membrane protein</topology>
    </subcellularLocation>
</comment>
<evidence type="ECO:0000256" key="1">
    <source>
        <dbReference type="ARBA" id="ARBA00001970"/>
    </source>
</evidence>
<keyword evidence="7" id="KW-0249">Electron transport</keyword>
<dbReference type="SMART" id="SM00665">
    <property type="entry name" value="B561"/>
    <property type="match status" value="1"/>
</dbReference>
<dbReference type="PANTHER" id="PTHR10106:SF0">
    <property type="entry name" value="LD36721P"/>
    <property type="match status" value="1"/>
</dbReference>
<dbReference type="Pfam" id="PF03188">
    <property type="entry name" value="Cytochrom_B561"/>
    <property type="match status" value="1"/>
</dbReference>
<evidence type="ECO:0000256" key="11">
    <source>
        <dbReference type="SAM" id="Phobius"/>
    </source>
</evidence>
<name>A0ABM1A7D5_APLCA</name>
<dbReference type="PROSITE" id="PS50939">
    <property type="entry name" value="CYTOCHROME_B561"/>
    <property type="match status" value="1"/>
</dbReference>
<feature type="domain" description="Cytochrome b561" evidence="12">
    <location>
        <begin position="25"/>
        <end position="228"/>
    </location>
</feature>
<keyword evidence="9" id="KW-0408">Iron</keyword>
<dbReference type="Gene3D" id="1.20.120.1770">
    <property type="match status" value="1"/>
</dbReference>
<evidence type="ECO:0000256" key="2">
    <source>
        <dbReference type="ARBA" id="ARBA00004141"/>
    </source>
</evidence>
<dbReference type="GeneID" id="101857273"/>
<feature type="transmembrane region" description="Helical" evidence="11">
    <location>
        <begin position="167"/>
        <end position="187"/>
    </location>
</feature>
<comment type="cofactor">
    <cofactor evidence="1">
        <name>heme b</name>
        <dbReference type="ChEBI" id="CHEBI:60344"/>
    </cofactor>
</comment>
<evidence type="ECO:0000256" key="3">
    <source>
        <dbReference type="ARBA" id="ARBA00022448"/>
    </source>
</evidence>
<feature type="transmembrane region" description="Helical" evidence="11">
    <location>
        <begin position="90"/>
        <end position="110"/>
    </location>
</feature>
<evidence type="ECO:0000256" key="4">
    <source>
        <dbReference type="ARBA" id="ARBA00022617"/>
    </source>
</evidence>
<gene>
    <name evidence="14" type="primary">LOC101857273</name>
</gene>
<dbReference type="InterPro" id="IPR006593">
    <property type="entry name" value="Cyt_b561/ferric_Rdtase_TM"/>
</dbReference>
<keyword evidence="5 11" id="KW-0812">Transmembrane</keyword>
<dbReference type="PANTHER" id="PTHR10106">
    <property type="entry name" value="CYTOCHROME B561-RELATED"/>
    <property type="match status" value="1"/>
</dbReference>
<dbReference type="InterPro" id="IPR043205">
    <property type="entry name" value="CYB561/CYBRD1-like"/>
</dbReference>
<feature type="transmembrane region" description="Helical" evidence="11">
    <location>
        <begin position="130"/>
        <end position="155"/>
    </location>
</feature>
<evidence type="ECO:0000256" key="6">
    <source>
        <dbReference type="ARBA" id="ARBA00022723"/>
    </source>
</evidence>
<dbReference type="Proteomes" id="UP000694888">
    <property type="component" value="Unplaced"/>
</dbReference>
<evidence type="ECO:0000256" key="5">
    <source>
        <dbReference type="ARBA" id="ARBA00022692"/>
    </source>
</evidence>
<feature type="transmembrane region" description="Helical" evidence="11">
    <location>
        <begin position="21"/>
        <end position="43"/>
    </location>
</feature>
<evidence type="ECO:0000259" key="12">
    <source>
        <dbReference type="PROSITE" id="PS50939"/>
    </source>
</evidence>
<keyword evidence="8 11" id="KW-1133">Transmembrane helix</keyword>
<evidence type="ECO:0000256" key="10">
    <source>
        <dbReference type="ARBA" id="ARBA00023136"/>
    </source>
</evidence>
<keyword evidence="4" id="KW-0349">Heme</keyword>
<feature type="transmembrane region" description="Helical" evidence="11">
    <location>
        <begin position="63"/>
        <end position="83"/>
    </location>
</feature>
<protein>
    <submittedName>
        <fullName evidence="14">Cytochrome b561</fullName>
    </submittedName>
</protein>
<sequence>MQGMYFDSNQASSADMRYFNWLVLVVQVLGVVSVVITAVWMGHYQGGFAWQSDPAREFNYHPLFMIIGMVFLYADGILAYRVFRNDRKVFIKILHACMHISALIFASVGLKAVFDSHNLRTPPFANLYSLHSWIGLFVVVCFGLQWVLGFVAFLWPKLGMGARTTYMPYHQFWGVALLILATVAALTGIMEKTAHVTNYSGLPPEGILVNSLGIILLVFTGLVVYLVTRPEYKRQPSPEEDHVPLDN</sequence>
<keyword evidence="10 11" id="KW-0472">Membrane</keyword>
<keyword evidence="6" id="KW-0479">Metal-binding</keyword>
<evidence type="ECO:0000313" key="13">
    <source>
        <dbReference type="Proteomes" id="UP000694888"/>
    </source>
</evidence>
<reference evidence="14" key="1">
    <citation type="submission" date="2025-08" db="UniProtKB">
        <authorList>
            <consortium name="RefSeq"/>
        </authorList>
    </citation>
    <scope>IDENTIFICATION</scope>
</reference>
<evidence type="ECO:0000256" key="8">
    <source>
        <dbReference type="ARBA" id="ARBA00022989"/>
    </source>
</evidence>
<evidence type="ECO:0000256" key="7">
    <source>
        <dbReference type="ARBA" id="ARBA00022982"/>
    </source>
</evidence>
<evidence type="ECO:0000313" key="14">
    <source>
        <dbReference type="RefSeq" id="XP_012942274.1"/>
    </source>
</evidence>
<dbReference type="RefSeq" id="XP_012942274.1">
    <property type="nucleotide sequence ID" value="XM_013086820.2"/>
</dbReference>
<feature type="transmembrane region" description="Helical" evidence="11">
    <location>
        <begin position="207"/>
        <end position="227"/>
    </location>
</feature>
<accession>A0ABM1A7D5</accession>
<keyword evidence="3" id="KW-0813">Transport</keyword>
<proteinExistence type="predicted"/>
<evidence type="ECO:0000256" key="9">
    <source>
        <dbReference type="ARBA" id="ARBA00023004"/>
    </source>
</evidence>
<keyword evidence="13" id="KW-1185">Reference proteome</keyword>
<organism evidence="13 14">
    <name type="scientific">Aplysia californica</name>
    <name type="common">California sea hare</name>
    <dbReference type="NCBI Taxonomy" id="6500"/>
    <lineage>
        <taxon>Eukaryota</taxon>
        <taxon>Metazoa</taxon>
        <taxon>Spiralia</taxon>
        <taxon>Lophotrochozoa</taxon>
        <taxon>Mollusca</taxon>
        <taxon>Gastropoda</taxon>
        <taxon>Heterobranchia</taxon>
        <taxon>Euthyneura</taxon>
        <taxon>Tectipleura</taxon>
        <taxon>Aplysiida</taxon>
        <taxon>Aplysioidea</taxon>
        <taxon>Aplysiidae</taxon>
        <taxon>Aplysia</taxon>
    </lineage>
</organism>